<evidence type="ECO:0000256" key="1">
    <source>
        <dbReference type="SAM" id="MobiDB-lite"/>
    </source>
</evidence>
<dbReference type="RefSeq" id="XP_016704098.2">
    <property type="nucleotide sequence ID" value="XM_016848609.2"/>
</dbReference>
<feature type="compositionally biased region" description="Polar residues" evidence="1">
    <location>
        <begin position="103"/>
        <end position="140"/>
    </location>
</feature>
<evidence type="ECO:0000313" key="2">
    <source>
        <dbReference type="Proteomes" id="UP000818029"/>
    </source>
</evidence>
<dbReference type="PANTHER" id="PTHR32108">
    <property type="entry name" value="DNA-DIRECTED RNA POLYMERASE SUBUNIT ALPHA"/>
    <property type="match status" value="1"/>
</dbReference>
<feature type="compositionally biased region" description="Basic and acidic residues" evidence="1">
    <location>
        <begin position="81"/>
        <end position="102"/>
    </location>
</feature>
<sequence>MMPDRSTLQNLKKKSNESFRLYAQRWREITVQVQPPLLEKEMTMIFINTLKAPFITHMLGSASKNFSDIIMNSEMIEHDIKSGRIDGGENNRRSAPKKRENEVNNVNAYSKSITVSQPRKVVANQQGSSKQEAGVRQNTEKPQFTPIPMLYKELYQNLFNAHVVSPHSLTPLRPPYPKWYDINAQCDYHEGISWRSIENYIAFKKLVERLISMGVVKFEDSSNAENLLPNHTDKGVNMMSGNMGEGVKTNIAEVKTPLKWVWKERARRGLVLSGPEKGWENGNYCEFHHETGHEIERCEEFRALVQSMMDNKEMKFYEETEEEKSICASESMTKISKKIISWSLSRALRIMKLGFRNGSYTHNGKRYDTQAEFPREKTLMVEQRKGKAVGSEPLVNEPIKEEEAKEFWKFLKHSEYSVVGQLYKQPARISVLALLLSSEMHRSRDSTKALYITTRCKGYTLLGVLIDNGSALNVLPLSTLDRLPVDSSHMKTCQSIVRAFDGTEMRVMGRIEIPLMIGPTTYEVDFLKVKLVSEGRLVTISAEEDIIATVTGDAPYVETKDEVVECSFRSLEFVNATFIAEGNRIPVPKISKTTEMGLQLTIGRGASPGKGLGKHL</sequence>
<reference evidence="3" key="2">
    <citation type="submission" date="2025-08" db="UniProtKB">
        <authorList>
            <consortium name="RefSeq"/>
        </authorList>
    </citation>
    <scope>IDENTIFICATION</scope>
</reference>
<gene>
    <name evidence="3" type="primary">LOC107919084</name>
</gene>
<dbReference type="KEGG" id="ghi:107919084"/>
<reference evidence="2" key="1">
    <citation type="journal article" date="2020" name="Nat. Genet.">
        <title>Genomic diversifications of five Gossypium allopolyploid species and their impact on cotton improvement.</title>
        <authorList>
            <person name="Chen Z.J."/>
            <person name="Sreedasyam A."/>
            <person name="Ando A."/>
            <person name="Song Q."/>
            <person name="De Santiago L.M."/>
            <person name="Hulse-Kemp A.M."/>
            <person name="Ding M."/>
            <person name="Ye W."/>
            <person name="Kirkbride R.C."/>
            <person name="Jenkins J."/>
            <person name="Plott C."/>
            <person name="Lovell J."/>
            <person name="Lin Y.M."/>
            <person name="Vaughn R."/>
            <person name="Liu B."/>
            <person name="Simpson S."/>
            <person name="Scheffler B.E."/>
            <person name="Wen L."/>
            <person name="Saski C.A."/>
            <person name="Grover C.E."/>
            <person name="Hu G."/>
            <person name="Conover J.L."/>
            <person name="Carlson J.W."/>
            <person name="Shu S."/>
            <person name="Boston L.B."/>
            <person name="Williams M."/>
            <person name="Peterson D.G."/>
            <person name="McGee K."/>
            <person name="Jones D.C."/>
            <person name="Wendel J.F."/>
            <person name="Stelly D.M."/>
            <person name="Grimwood J."/>
            <person name="Schmutz J."/>
        </authorList>
    </citation>
    <scope>NUCLEOTIDE SEQUENCE [LARGE SCALE GENOMIC DNA]</scope>
    <source>
        <strain evidence="2">cv. TM-1</strain>
    </source>
</reference>
<accession>A0A1U8KSX8</accession>
<dbReference type="GeneID" id="107919084"/>
<feature type="region of interest" description="Disordered" evidence="1">
    <location>
        <begin position="81"/>
        <end position="140"/>
    </location>
</feature>
<dbReference type="InterPro" id="IPR021109">
    <property type="entry name" value="Peptidase_aspartic_dom_sf"/>
</dbReference>
<evidence type="ECO:0008006" key="4">
    <source>
        <dbReference type="Google" id="ProtNLM"/>
    </source>
</evidence>
<proteinExistence type="predicted"/>
<keyword evidence="2" id="KW-1185">Reference proteome</keyword>
<dbReference type="PANTHER" id="PTHR32108:SF5">
    <property type="entry name" value="DYNACTIN SUBUNIT 1-LIKE"/>
    <property type="match status" value="1"/>
</dbReference>
<name>A0A1U8KSX8_GOSHI</name>
<dbReference type="CDD" id="cd00303">
    <property type="entry name" value="retropepsin_like"/>
    <property type="match status" value="1"/>
</dbReference>
<dbReference type="Proteomes" id="UP000818029">
    <property type="component" value="Chromosome D13"/>
</dbReference>
<dbReference type="AlphaFoldDB" id="A0A1U8KSX8"/>
<protein>
    <recommendedName>
        <fullName evidence="4">Gag-pro-like protein</fullName>
    </recommendedName>
</protein>
<dbReference type="PaxDb" id="3635-A0A1U8KSX8"/>
<organism evidence="2 3">
    <name type="scientific">Gossypium hirsutum</name>
    <name type="common">Upland cotton</name>
    <name type="synonym">Gossypium mexicanum</name>
    <dbReference type="NCBI Taxonomy" id="3635"/>
    <lineage>
        <taxon>Eukaryota</taxon>
        <taxon>Viridiplantae</taxon>
        <taxon>Streptophyta</taxon>
        <taxon>Embryophyta</taxon>
        <taxon>Tracheophyta</taxon>
        <taxon>Spermatophyta</taxon>
        <taxon>Magnoliopsida</taxon>
        <taxon>eudicotyledons</taxon>
        <taxon>Gunneridae</taxon>
        <taxon>Pentapetalae</taxon>
        <taxon>rosids</taxon>
        <taxon>malvids</taxon>
        <taxon>Malvales</taxon>
        <taxon>Malvaceae</taxon>
        <taxon>Malvoideae</taxon>
        <taxon>Gossypium</taxon>
    </lineage>
</organism>
<evidence type="ECO:0000313" key="3">
    <source>
        <dbReference type="RefSeq" id="XP_016704098.2"/>
    </source>
</evidence>
<dbReference type="Gene3D" id="2.40.70.10">
    <property type="entry name" value="Acid Proteases"/>
    <property type="match status" value="1"/>
</dbReference>